<dbReference type="PANTHER" id="PTHR32114">
    <property type="entry name" value="ABC TRANSPORTER ABCH.3"/>
    <property type="match status" value="1"/>
</dbReference>
<name>A0ABU2C0V9_9ACTN</name>
<dbReference type="EMBL" id="JAVDYG010000001">
    <property type="protein sequence ID" value="MDR7364312.1"/>
    <property type="molecule type" value="Genomic_DNA"/>
</dbReference>
<organism evidence="7 8">
    <name type="scientific">Nocardioides marmoribigeumensis</name>
    <dbReference type="NCBI Taxonomy" id="433649"/>
    <lineage>
        <taxon>Bacteria</taxon>
        <taxon>Bacillati</taxon>
        <taxon>Actinomycetota</taxon>
        <taxon>Actinomycetes</taxon>
        <taxon>Propionibacteriales</taxon>
        <taxon>Nocardioidaceae</taxon>
        <taxon>Nocardioides</taxon>
    </lineage>
</organism>
<dbReference type="Pfam" id="PF13558">
    <property type="entry name" value="SbcC_Walker_B"/>
    <property type="match status" value="1"/>
</dbReference>
<dbReference type="InterPro" id="IPR027417">
    <property type="entry name" value="P-loop_NTPase"/>
</dbReference>
<comment type="caution">
    <text evidence="7">The sequence shown here is derived from an EMBL/GenBank/DDBJ whole genome shotgun (WGS) entry which is preliminary data.</text>
</comment>
<reference evidence="7 8" key="1">
    <citation type="submission" date="2023-07" db="EMBL/GenBank/DDBJ databases">
        <title>Sequencing the genomes of 1000 actinobacteria strains.</title>
        <authorList>
            <person name="Klenk H.-P."/>
        </authorList>
    </citation>
    <scope>NUCLEOTIDE SEQUENCE [LARGE SCALE GENOMIC DNA]</scope>
    <source>
        <strain evidence="7 8">DSM 19426</strain>
    </source>
</reference>
<dbReference type="Pfam" id="PF13476">
    <property type="entry name" value="AAA_23"/>
    <property type="match status" value="1"/>
</dbReference>
<feature type="domain" description="Rad50/SbcC-type AAA" evidence="6">
    <location>
        <begin position="5"/>
        <end position="182"/>
    </location>
</feature>
<keyword evidence="4" id="KW-0175">Coiled coil</keyword>
<evidence type="ECO:0000256" key="2">
    <source>
        <dbReference type="ARBA" id="ARBA00011322"/>
    </source>
</evidence>
<feature type="coiled-coil region" evidence="4">
    <location>
        <begin position="386"/>
        <end position="423"/>
    </location>
</feature>
<evidence type="ECO:0000259" key="6">
    <source>
        <dbReference type="Pfam" id="PF13476"/>
    </source>
</evidence>
<sequence length="1069" mass="114342">MRLHRLEVTAFGPYADTQVVNFDALNEAGVFLLTGPTGAGKTSLLDAVCFALYSVVPGDREVRGLRSDHAPADRTPRVELELTLRGRRLRVVRTPEWRRPKRRGEGTTREQASARLFEIEPDGTERLVSDRAQEVGHELGLLLGMTSEQFMQVVLLPQSGFQTFLKARSDERRDVLERLFATQRFSRIEQWMHDRARTVRDQAQTSLAELRTLLAVLRDRSGAELPEALQGDLAPQDAPALHEWAESLVAAAAARVDELGVEAEASALAADAAESEADDARRTDVLLRRRDRARADLAALEAGADAADRDAATLDADRRARLVAPLLAPRDRAFSRAAAAGVAEDSARRVLAAAPALLPDHALADDLPADESLDGARDAAALLARLAEQEHHLRGLRSRAEDLRRLSEAGEEAESALDAARAVLSAVAEERGALPAERADLEGRLAEVTVVAAGLPTALERHEEATRQLQSAIQHAELLPRLEAAEQAERDAHSAANDARGHALDLVARRLEGIAAELAGALVDGEACQVCGSTDHPAPAAPSQAAVTEADQSEAQAAADRARLLHDSARRTSEELRSRVSTARQASGGLDRDEAERALREADSAVHVAREAESARRSLATRLDDLRHRLDQAALDHDAATAEVAGLTARLDGLRRDRDAAAADLRRALDPADPADPASAGSTSSGPSAGDPGAADLDQDTADPRSPDELAAALEHRLAAVSRTSTLTRALVEATAAHASARAALAEAQHEAEDAAWAAGFADLDEARAALLEPATRAALERAARERESVRLQAEGVLAEPDVAALPDHLDEPAELADPADPADPGAAPTRLDLALVEAAARQARHEHARVSALRDHARQQLTGLRAQVDQLAVAVDRWAPVEADAATVVDLASLVRGTGSNRLHMRLSSYVLATRLDQVLDAANARLSHMRDTRYLLRRTQRGRRANSQAGLDLEVLDEWTGEVRAPSSLSGGECFVVSLALALGLADVIGEESGGVEVDTLFIDEGFGTLDPETLDQVMDRIDDLRTGGRAVGVVSHVSELRTRITTQLHVQPTRTGSHVAIAHADA</sequence>
<proteinExistence type="inferred from homology"/>
<dbReference type="SUPFAM" id="SSF52540">
    <property type="entry name" value="P-loop containing nucleoside triphosphate hydrolases"/>
    <property type="match status" value="1"/>
</dbReference>
<feature type="compositionally biased region" description="Basic and acidic residues" evidence="5">
    <location>
        <begin position="560"/>
        <end position="578"/>
    </location>
</feature>
<evidence type="ECO:0000256" key="3">
    <source>
        <dbReference type="ARBA" id="ARBA00013368"/>
    </source>
</evidence>
<accession>A0ABU2C0V9</accession>
<keyword evidence="7" id="KW-0540">Nuclease</keyword>
<dbReference type="GO" id="GO:0004527">
    <property type="term" value="F:exonuclease activity"/>
    <property type="evidence" value="ECO:0007669"/>
    <property type="project" value="UniProtKB-KW"/>
</dbReference>
<evidence type="ECO:0000256" key="4">
    <source>
        <dbReference type="SAM" id="Coils"/>
    </source>
</evidence>
<gene>
    <name evidence="7" type="ORF">J2S63_003865</name>
</gene>
<dbReference type="Gene3D" id="3.40.50.300">
    <property type="entry name" value="P-loop containing nucleotide triphosphate hydrolases"/>
    <property type="match status" value="2"/>
</dbReference>
<protein>
    <recommendedName>
        <fullName evidence="3">Nuclease SbcCD subunit C</fullName>
    </recommendedName>
</protein>
<evidence type="ECO:0000256" key="1">
    <source>
        <dbReference type="ARBA" id="ARBA00006930"/>
    </source>
</evidence>
<evidence type="ECO:0000313" key="7">
    <source>
        <dbReference type="EMBL" id="MDR7364312.1"/>
    </source>
</evidence>
<comment type="subunit">
    <text evidence="2">Heterodimer of SbcC and SbcD.</text>
</comment>
<evidence type="ECO:0000256" key="5">
    <source>
        <dbReference type="SAM" id="MobiDB-lite"/>
    </source>
</evidence>
<feature type="compositionally biased region" description="Low complexity" evidence="5">
    <location>
        <begin position="671"/>
        <end position="696"/>
    </location>
</feature>
<dbReference type="PANTHER" id="PTHR32114:SF2">
    <property type="entry name" value="ABC TRANSPORTER ABCH.3"/>
    <property type="match status" value="1"/>
</dbReference>
<dbReference type="Proteomes" id="UP001183648">
    <property type="component" value="Unassembled WGS sequence"/>
</dbReference>
<feature type="region of interest" description="Disordered" evidence="5">
    <location>
        <begin position="534"/>
        <end position="594"/>
    </location>
</feature>
<keyword evidence="8" id="KW-1185">Reference proteome</keyword>
<evidence type="ECO:0000313" key="8">
    <source>
        <dbReference type="Proteomes" id="UP001183648"/>
    </source>
</evidence>
<feature type="compositionally biased region" description="Low complexity" evidence="5">
    <location>
        <begin position="549"/>
        <end position="559"/>
    </location>
</feature>
<keyword evidence="7" id="KW-0269">Exonuclease</keyword>
<comment type="similarity">
    <text evidence="1">Belongs to the SMC family. SbcC subfamily.</text>
</comment>
<dbReference type="RefSeq" id="WP_310305840.1">
    <property type="nucleotide sequence ID" value="NZ_BAAAPS010000005.1"/>
</dbReference>
<keyword evidence="7" id="KW-0378">Hydrolase</keyword>
<dbReference type="InterPro" id="IPR038729">
    <property type="entry name" value="Rad50/SbcC_AAA"/>
</dbReference>
<feature type="region of interest" description="Disordered" evidence="5">
    <location>
        <begin position="667"/>
        <end position="706"/>
    </location>
</feature>